<keyword evidence="7" id="KW-0175">Coiled coil</keyword>
<evidence type="ECO:0000256" key="8">
    <source>
        <dbReference type="SAM" id="Phobius"/>
    </source>
</evidence>
<evidence type="ECO:0000256" key="3">
    <source>
        <dbReference type="ARBA" id="ARBA00022692"/>
    </source>
</evidence>
<keyword evidence="5 8" id="KW-1133">Transmembrane helix</keyword>
<dbReference type="SMART" id="SM00304">
    <property type="entry name" value="HAMP"/>
    <property type="match status" value="1"/>
</dbReference>
<dbReference type="SMART" id="SM00331">
    <property type="entry name" value="PP2C_SIG"/>
    <property type="match status" value="1"/>
</dbReference>
<feature type="domain" description="HAMP" evidence="9">
    <location>
        <begin position="305"/>
        <end position="357"/>
    </location>
</feature>
<accession>A0ABW7N2P5</accession>
<dbReference type="PANTHER" id="PTHR43156">
    <property type="entry name" value="STAGE II SPORULATION PROTEIN E-RELATED"/>
    <property type="match status" value="1"/>
</dbReference>
<dbReference type="Gene3D" id="1.10.8.500">
    <property type="entry name" value="HAMP domain in histidine kinase"/>
    <property type="match status" value="1"/>
</dbReference>
<reference evidence="10 11" key="1">
    <citation type="journal article" date="2013" name="Int. J. Syst. Evol. Microbiol.">
        <title>Marinoscillum luteum sp. nov., isolated from marine sediment.</title>
        <authorList>
            <person name="Cha I.T."/>
            <person name="Park S.J."/>
            <person name="Kim S.J."/>
            <person name="Kim J.G."/>
            <person name="Jung M.Y."/>
            <person name="Shin K.S."/>
            <person name="Kwon K.K."/>
            <person name="Yang S.H."/>
            <person name="Seo Y.S."/>
            <person name="Rhee S.K."/>
        </authorList>
    </citation>
    <scope>NUCLEOTIDE SEQUENCE [LARGE SCALE GENOMIC DNA]</scope>
    <source>
        <strain evidence="10 11">KCTC 23939</strain>
    </source>
</reference>
<dbReference type="Proteomes" id="UP001610063">
    <property type="component" value="Unassembled WGS sequence"/>
</dbReference>
<evidence type="ECO:0000256" key="7">
    <source>
        <dbReference type="SAM" id="Coils"/>
    </source>
</evidence>
<dbReference type="PROSITE" id="PS50885">
    <property type="entry name" value="HAMP"/>
    <property type="match status" value="1"/>
</dbReference>
<keyword evidence="6 8" id="KW-0472">Membrane</keyword>
<evidence type="ECO:0000313" key="10">
    <source>
        <dbReference type="EMBL" id="MFH6981926.1"/>
    </source>
</evidence>
<gene>
    <name evidence="10" type="ORF">ACHKAR_00680</name>
</gene>
<dbReference type="InterPro" id="IPR001932">
    <property type="entry name" value="PPM-type_phosphatase-like_dom"/>
</dbReference>
<evidence type="ECO:0000256" key="2">
    <source>
        <dbReference type="ARBA" id="ARBA00022475"/>
    </source>
</evidence>
<keyword evidence="11" id="KW-1185">Reference proteome</keyword>
<keyword evidence="3 8" id="KW-0812">Transmembrane</keyword>
<sequence length="643" mass="72828">MNIYAKLTLLCVSLVFFTSSVLYFFVNRELERTFSEELLSNVTKQSEQTISNIERFVYSRLNELKIAATDPYFRQDNISQADLTRKLQELESLNDLYASFSFFNNDRLRIADSKSLSVGKTHSLSTYWTKISPTIDAVVDVDRSESTELNVMNFATVVKDPETREPKGVLVGSILVDELYKFMGDISLGENERQLSVTLLDEGGIILYTQDESKTVLEDKFADFDLIQKVKNASARVERIETEDQFLFVAKEQGYLNNVGNDWTLVVSIGKEEALLPLAEIQKKLLWVILLALGASIILALIVANIFVRPIVKLSKIAEDLGKGNLSAEIKITSNDEVGKLASQLSNASQVLIRRLDEQKKLNDKLEHQKNEMVAQKQLLEQANRQVSDSIIYAQRIQRSILPEITVLSKLVKDAFVFYEPKDVVSGDFYWFERVRQGRNEYLIIACADCTGHGVPGAIMSIMGSNQLTNIVYYQNYIDPNKILARLDKVIKFELKRDENQNQDGLEIGICIINLDDLKMEFAGAGIPLYLIKKGTNELITYKSPKFMIGGIEGDEKEVAGKLNKEEVQLEEGDKIYLSSDGFQDQFGGEHDKKFLSKNFKKLIEDISEKPMSDQIKDLENAFRSWKKNTPQTDDVVVIGVEV</sequence>
<dbReference type="Gene3D" id="3.60.40.10">
    <property type="entry name" value="PPM-type phosphatase domain"/>
    <property type="match status" value="1"/>
</dbReference>
<dbReference type="EMBL" id="JBIPKE010000007">
    <property type="protein sequence ID" value="MFH6981926.1"/>
    <property type="molecule type" value="Genomic_DNA"/>
</dbReference>
<dbReference type="InterPro" id="IPR033479">
    <property type="entry name" value="dCache_1"/>
</dbReference>
<comment type="subcellular location">
    <subcellularLocation>
        <location evidence="1">Cell membrane</location>
        <topology evidence="1">Multi-pass membrane protein</topology>
    </subcellularLocation>
</comment>
<proteinExistence type="predicted"/>
<dbReference type="InterPro" id="IPR052016">
    <property type="entry name" value="Bact_Sigma-Reg"/>
</dbReference>
<dbReference type="Pfam" id="PF00672">
    <property type="entry name" value="HAMP"/>
    <property type="match status" value="1"/>
</dbReference>
<dbReference type="CDD" id="cd06225">
    <property type="entry name" value="HAMP"/>
    <property type="match status" value="1"/>
</dbReference>
<evidence type="ECO:0000259" key="9">
    <source>
        <dbReference type="PROSITE" id="PS50885"/>
    </source>
</evidence>
<evidence type="ECO:0000313" key="11">
    <source>
        <dbReference type="Proteomes" id="UP001610063"/>
    </source>
</evidence>
<dbReference type="PANTHER" id="PTHR43156:SF9">
    <property type="entry name" value="HAMP DOMAIN-CONTAINING PROTEIN"/>
    <property type="match status" value="1"/>
</dbReference>
<dbReference type="SUPFAM" id="SSF158472">
    <property type="entry name" value="HAMP domain-like"/>
    <property type="match status" value="1"/>
</dbReference>
<evidence type="ECO:0000256" key="6">
    <source>
        <dbReference type="ARBA" id="ARBA00023136"/>
    </source>
</evidence>
<dbReference type="InterPro" id="IPR036457">
    <property type="entry name" value="PPM-type-like_dom_sf"/>
</dbReference>
<dbReference type="Pfam" id="PF07228">
    <property type="entry name" value="SpoIIE"/>
    <property type="match status" value="1"/>
</dbReference>
<name>A0ABW7N2P5_9BACT</name>
<feature type="coiled-coil region" evidence="7">
    <location>
        <begin position="349"/>
        <end position="386"/>
    </location>
</feature>
<dbReference type="InterPro" id="IPR003660">
    <property type="entry name" value="HAMP_dom"/>
</dbReference>
<dbReference type="Pfam" id="PF02743">
    <property type="entry name" value="dCache_1"/>
    <property type="match status" value="1"/>
</dbReference>
<evidence type="ECO:0000256" key="1">
    <source>
        <dbReference type="ARBA" id="ARBA00004651"/>
    </source>
</evidence>
<evidence type="ECO:0000256" key="4">
    <source>
        <dbReference type="ARBA" id="ARBA00022801"/>
    </source>
</evidence>
<protein>
    <submittedName>
        <fullName evidence="10">SpoIIE family protein phosphatase</fullName>
    </submittedName>
</protein>
<organism evidence="10 11">
    <name type="scientific">Marinoscillum luteum</name>
    <dbReference type="NCBI Taxonomy" id="861051"/>
    <lineage>
        <taxon>Bacteria</taxon>
        <taxon>Pseudomonadati</taxon>
        <taxon>Bacteroidota</taxon>
        <taxon>Cytophagia</taxon>
        <taxon>Cytophagales</taxon>
        <taxon>Reichenbachiellaceae</taxon>
        <taxon>Marinoscillum</taxon>
    </lineage>
</organism>
<evidence type="ECO:0000256" key="5">
    <source>
        <dbReference type="ARBA" id="ARBA00022989"/>
    </source>
</evidence>
<keyword evidence="2" id="KW-1003">Cell membrane</keyword>
<feature type="transmembrane region" description="Helical" evidence="8">
    <location>
        <begin position="285"/>
        <end position="308"/>
    </location>
</feature>
<comment type="caution">
    <text evidence="10">The sequence shown here is derived from an EMBL/GenBank/DDBJ whole genome shotgun (WGS) entry which is preliminary data.</text>
</comment>
<keyword evidence="4" id="KW-0378">Hydrolase</keyword>
<feature type="transmembrane region" description="Helical" evidence="8">
    <location>
        <begin position="7"/>
        <end position="26"/>
    </location>
</feature>
<dbReference type="Gene3D" id="3.30.450.20">
    <property type="entry name" value="PAS domain"/>
    <property type="match status" value="1"/>
</dbReference>
<dbReference type="RefSeq" id="WP_395415758.1">
    <property type="nucleotide sequence ID" value="NZ_JBIPKE010000007.1"/>
</dbReference>